<evidence type="ECO:0000259" key="2">
    <source>
        <dbReference type="Pfam" id="PF12684"/>
    </source>
</evidence>
<reference evidence="3 4" key="1">
    <citation type="submission" date="2020-05" db="EMBL/GenBank/DDBJ databases">
        <authorList>
            <person name="Mo P."/>
        </authorList>
    </citation>
    <scope>NUCLEOTIDE SEQUENCE [LARGE SCALE GENOMIC DNA]</scope>
    <source>
        <strain evidence="3 4">Gen01</strain>
    </source>
</reference>
<dbReference type="KEGG" id="pbro:HOP40_13355"/>
<feature type="domain" description="Putative exodeoxyribonuclease 8 PDDEXK-like" evidence="2">
    <location>
        <begin position="30"/>
        <end position="270"/>
    </location>
</feature>
<evidence type="ECO:0000256" key="1">
    <source>
        <dbReference type="SAM" id="MobiDB-lite"/>
    </source>
</evidence>
<dbReference type="Pfam" id="PF12684">
    <property type="entry name" value="DUF3799"/>
    <property type="match status" value="1"/>
</dbReference>
<dbReference type="InterPro" id="IPR011604">
    <property type="entry name" value="PDDEXK-like_dom_sf"/>
</dbReference>
<dbReference type="EMBL" id="CP053564">
    <property type="protein sequence ID" value="QJY46685.1"/>
    <property type="molecule type" value="Genomic_DNA"/>
</dbReference>
<sequence length="313" mass="34449">MTEPWITEPGVYDLSSEDYHCDPVVGGSLSHSGAKKLLLPSCPAIYQAWRTGPPEVKAAFDFGRAAHREVLGAGDDIVVIRGSGKDENTWRTAKDDAAVAEARAAGLTPIKPRDADTVQAMATQLREHPIASALLNPASGKAEQTLVWRDGDSGVMCRALVDFLRHPVTGQRLVMPDYKTANEVDPDSIAKAIADFAYHGQGAWYSDGAEHLGLTTGSPAFVLIFQRKTAPYLVVCVQVTPEDIGRGYERNRAARHLYRWCTDNDRWPSYRDGFGNWADDHVLSLQIPPWAQNRHDGASERGEYEPHRQGVFA</sequence>
<dbReference type="Gene3D" id="3.90.320.10">
    <property type="match status" value="1"/>
</dbReference>
<dbReference type="Proteomes" id="UP000505377">
    <property type="component" value="Chromosome"/>
</dbReference>
<protein>
    <recommendedName>
        <fullName evidence="2">Putative exodeoxyribonuclease 8 PDDEXK-like domain-containing protein</fullName>
    </recommendedName>
</protein>
<gene>
    <name evidence="3" type="ORF">HOP40_13355</name>
</gene>
<evidence type="ECO:0000313" key="3">
    <source>
        <dbReference type="EMBL" id="QJY46685.1"/>
    </source>
</evidence>
<keyword evidence="4" id="KW-1185">Reference proteome</keyword>
<feature type="region of interest" description="Disordered" evidence="1">
    <location>
        <begin position="294"/>
        <end position="313"/>
    </location>
</feature>
<accession>A0A6M6JHN5</accession>
<organism evidence="3 4">
    <name type="scientific">Pseudonocardia broussonetiae</name>
    <dbReference type="NCBI Taxonomy" id="2736640"/>
    <lineage>
        <taxon>Bacteria</taxon>
        <taxon>Bacillati</taxon>
        <taxon>Actinomycetota</taxon>
        <taxon>Actinomycetes</taxon>
        <taxon>Pseudonocardiales</taxon>
        <taxon>Pseudonocardiaceae</taxon>
        <taxon>Pseudonocardia</taxon>
    </lineage>
</organism>
<proteinExistence type="predicted"/>
<dbReference type="InterPro" id="IPR024432">
    <property type="entry name" value="Put_RecE_PDDEXK-like_dom"/>
</dbReference>
<name>A0A6M6JHN5_9PSEU</name>
<dbReference type="RefSeq" id="WP_172158290.1">
    <property type="nucleotide sequence ID" value="NZ_CP053564.1"/>
</dbReference>
<evidence type="ECO:0000313" key="4">
    <source>
        <dbReference type="Proteomes" id="UP000505377"/>
    </source>
</evidence>
<dbReference type="AlphaFoldDB" id="A0A6M6JHN5"/>